<dbReference type="STRING" id="765257.A0A0C9YEL7"/>
<dbReference type="Proteomes" id="UP000054018">
    <property type="component" value="Unassembled WGS sequence"/>
</dbReference>
<dbReference type="Pfam" id="PF18759">
    <property type="entry name" value="Plavaka"/>
    <property type="match status" value="1"/>
</dbReference>
<evidence type="ECO:0000313" key="2">
    <source>
        <dbReference type="Proteomes" id="UP000054018"/>
    </source>
</evidence>
<dbReference type="OrthoDB" id="3199698at2759"/>
<dbReference type="InterPro" id="IPR041078">
    <property type="entry name" value="Plavaka"/>
</dbReference>
<reference evidence="1 2" key="1">
    <citation type="submission" date="2014-04" db="EMBL/GenBank/DDBJ databases">
        <authorList>
            <consortium name="DOE Joint Genome Institute"/>
            <person name="Kuo A."/>
            <person name="Kohler A."/>
            <person name="Costa M.D."/>
            <person name="Nagy L.G."/>
            <person name="Floudas D."/>
            <person name="Copeland A."/>
            <person name="Barry K.W."/>
            <person name="Cichocki N."/>
            <person name="Veneault-Fourrey C."/>
            <person name="LaButti K."/>
            <person name="Lindquist E.A."/>
            <person name="Lipzen A."/>
            <person name="Lundell T."/>
            <person name="Morin E."/>
            <person name="Murat C."/>
            <person name="Sun H."/>
            <person name="Tunlid A."/>
            <person name="Henrissat B."/>
            <person name="Grigoriev I.V."/>
            <person name="Hibbett D.S."/>
            <person name="Martin F."/>
            <person name="Nordberg H.P."/>
            <person name="Cantor M.N."/>
            <person name="Hua S.X."/>
        </authorList>
    </citation>
    <scope>NUCLEOTIDE SEQUENCE [LARGE SCALE GENOMIC DNA]</scope>
    <source>
        <strain evidence="1 2">441</strain>
    </source>
</reference>
<organism evidence="1 2">
    <name type="scientific">Pisolithus microcarpus 441</name>
    <dbReference type="NCBI Taxonomy" id="765257"/>
    <lineage>
        <taxon>Eukaryota</taxon>
        <taxon>Fungi</taxon>
        <taxon>Dikarya</taxon>
        <taxon>Basidiomycota</taxon>
        <taxon>Agaricomycotina</taxon>
        <taxon>Agaricomycetes</taxon>
        <taxon>Agaricomycetidae</taxon>
        <taxon>Boletales</taxon>
        <taxon>Sclerodermatineae</taxon>
        <taxon>Pisolithaceae</taxon>
        <taxon>Pisolithus</taxon>
    </lineage>
</organism>
<proteinExistence type="predicted"/>
<sequence>MRPTSSPVHEEQDVPAYFDDGLDHDDVDAKFYGLGDKFYRNYNKCLNARPCNENGEFLLPGAPPLPPSIKTNDDWSPYYNHLEFETTELLFQRCEMSARQTDTLLDLWAASLLRYCDQPPFSDHKHLYKTIDSTPLGGVKWECFKINHLGEKPEVNAPPWMDQDFDVWFRDPCLVIHNILGNPAFKDELDLQPFREYSAENDERCFQDFMSGDWAWDQVDIIGRDPETYGSMFVPIILGSDKTTVSVAMGNHEYYPMYMSIGNVRNSVRRAHGDALVLIAFLATPKTTKEHASDPTFRKFRCQLFHTSISTIFTSLKPAMTKPEVVRFGDGFYRRTIYSLGPYIADYEEQALLMCIVRCWCPRCLAHRSNLDVDALCCCKEFTEALFEERTLAEIWDEYGIVGDIVPFTNNFPRADIHKLISPDLLHQLIKGIFKDHLVDWVEKYLRITHSKREAEQIMDDIDRHIAAIASFSGLRRFPQGHGFKQWTGDDSKALMKVHSSFLAILFLNVRKVYIATIEGHVPRDIVCTFRTFLEFCYIAHCNVITESALKELNDALQRFYHYREFFKMVEVATTFSLPRGVSREDGDEDEAELPRSASIVGDNDLAEADDGPTSLSAHLELARTPQRNHARTVAALTTELVIPLAQLPRYDGQVRVFNSASSRFYAPSDLSGVGGMRTEYIRACPMWRNEGPRNDCIFVGTDPEANGMRAYSVARILAFFSFNYKGVTYPCAAVRWFDTIGNEPDNDMGMWMVRPTHSANNSPFFNVIHLDTIYRAAHLIPIYGTRFISPDIKSSNSYDAFRAFYVNKYADHHAFKTAT</sequence>
<dbReference type="AlphaFoldDB" id="A0A0C9YEL7"/>
<reference evidence="2" key="2">
    <citation type="submission" date="2015-01" db="EMBL/GenBank/DDBJ databases">
        <title>Evolutionary Origins and Diversification of the Mycorrhizal Mutualists.</title>
        <authorList>
            <consortium name="DOE Joint Genome Institute"/>
            <consortium name="Mycorrhizal Genomics Consortium"/>
            <person name="Kohler A."/>
            <person name="Kuo A."/>
            <person name="Nagy L.G."/>
            <person name="Floudas D."/>
            <person name="Copeland A."/>
            <person name="Barry K.W."/>
            <person name="Cichocki N."/>
            <person name="Veneault-Fourrey C."/>
            <person name="LaButti K."/>
            <person name="Lindquist E.A."/>
            <person name="Lipzen A."/>
            <person name="Lundell T."/>
            <person name="Morin E."/>
            <person name="Murat C."/>
            <person name="Riley R."/>
            <person name="Ohm R."/>
            <person name="Sun H."/>
            <person name="Tunlid A."/>
            <person name="Henrissat B."/>
            <person name="Grigoriev I.V."/>
            <person name="Hibbett D.S."/>
            <person name="Martin F."/>
        </authorList>
    </citation>
    <scope>NUCLEOTIDE SEQUENCE [LARGE SCALE GENOMIC DNA]</scope>
    <source>
        <strain evidence="2">441</strain>
    </source>
</reference>
<keyword evidence="2" id="KW-1185">Reference proteome</keyword>
<name>A0A0C9YEL7_9AGAM</name>
<dbReference type="EMBL" id="KN833727">
    <property type="protein sequence ID" value="KIK23315.1"/>
    <property type="molecule type" value="Genomic_DNA"/>
</dbReference>
<dbReference type="HOGENOM" id="CLU_006344_1_0_1"/>
<evidence type="ECO:0000313" key="1">
    <source>
        <dbReference type="EMBL" id="KIK23315.1"/>
    </source>
</evidence>
<accession>A0A0C9YEL7</accession>
<protein>
    <submittedName>
        <fullName evidence="1">Uncharacterized protein</fullName>
    </submittedName>
</protein>
<gene>
    <name evidence="1" type="ORF">PISMIDRAFT_10963</name>
</gene>